<evidence type="ECO:0000256" key="2">
    <source>
        <dbReference type="ARBA" id="ARBA00004818"/>
    </source>
</evidence>
<sequence length="207" mass="23881">MPMMKKLVIYDCDGVLFDSFDAVMAYYDFICEEFGLKKIDRSDKKMVESAMIKTNEEIINLLTDDKKKVAEILEFAKKQNFTKFLNLMKPTKNIKEALSLLKSKGLNIAVFTNRGSSLGYLLKNFDMDRYFDFTVNSFDVNNPKPHPEGLIKILNHFNLTNRDALFIGDSINDYLPARSTDTDFVAFGNKIENAPVIYDHLEIERFI</sequence>
<dbReference type="InterPro" id="IPR036412">
    <property type="entry name" value="HAD-like_sf"/>
</dbReference>
<name>A0A2J6WS57_9BACT</name>
<comment type="catalytic activity">
    <reaction evidence="1">
        <text>2-phosphoglycolate + H2O = glycolate + phosphate</text>
        <dbReference type="Rhea" id="RHEA:14369"/>
        <dbReference type="ChEBI" id="CHEBI:15377"/>
        <dbReference type="ChEBI" id="CHEBI:29805"/>
        <dbReference type="ChEBI" id="CHEBI:43474"/>
        <dbReference type="ChEBI" id="CHEBI:58033"/>
        <dbReference type="EC" id="3.1.3.18"/>
    </reaction>
</comment>
<evidence type="ECO:0000313" key="5">
    <source>
        <dbReference type="EMBL" id="PMP73085.1"/>
    </source>
</evidence>
<dbReference type="SUPFAM" id="SSF56784">
    <property type="entry name" value="HAD-like"/>
    <property type="match status" value="1"/>
</dbReference>
<dbReference type="Gene3D" id="1.10.150.240">
    <property type="entry name" value="Putative phosphatase, domain 2"/>
    <property type="match status" value="1"/>
</dbReference>
<dbReference type="GO" id="GO:0006281">
    <property type="term" value="P:DNA repair"/>
    <property type="evidence" value="ECO:0007669"/>
    <property type="project" value="TreeGrafter"/>
</dbReference>
<evidence type="ECO:0000256" key="3">
    <source>
        <dbReference type="ARBA" id="ARBA00006171"/>
    </source>
</evidence>
<gene>
    <name evidence="5" type="ORF">C0187_00020</name>
</gene>
<dbReference type="SFLD" id="SFLDG01129">
    <property type="entry name" value="C1.5:_HAD__Beta-PGM__Phosphata"/>
    <property type="match status" value="1"/>
</dbReference>
<dbReference type="NCBIfam" id="TIGR01549">
    <property type="entry name" value="HAD-SF-IA-v1"/>
    <property type="match status" value="1"/>
</dbReference>
<keyword evidence="5" id="KW-0378">Hydrolase</keyword>
<dbReference type="GO" id="GO:0008967">
    <property type="term" value="F:phosphoglycolate phosphatase activity"/>
    <property type="evidence" value="ECO:0007669"/>
    <property type="project" value="UniProtKB-EC"/>
</dbReference>
<dbReference type="GO" id="GO:0005829">
    <property type="term" value="C:cytosol"/>
    <property type="evidence" value="ECO:0007669"/>
    <property type="project" value="TreeGrafter"/>
</dbReference>
<reference evidence="5 6" key="1">
    <citation type="submission" date="2018-01" db="EMBL/GenBank/DDBJ databases">
        <title>Metagenomic assembled genomes from two thermal pools in the Uzon Caldera, Kamchatka, Russia.</title>
        <authorList>
            <person name="Wilkins L."/>
            <person name="Ettinger C."/>
        </authorList>
    </citation>
    <scope>NUCLEOTIDE SEQUENCE [LARGE SCALE GENOMIC DNA]</scope>
    <source>
        <strain evidence="5">ZAV-05</strain>
    </source>
</reference>
<dbReference type="InterPro" id="IPR050155">
    <property type="entry name" value="HAD-like_hydrolase_sf"/>
</dbReference>
<comment type="similarity">
    <text evidence="3">Belongs to the HAD-like hydrolase superfamily. CbbY/CbbZ/Gph/YieH family.</text>
</comment>
<dbReference type="PANTHER" id="PTHR43434">
    <property type="entry name" value="PHOSPHOGLYCOLATE PHOSPHATASE"/>
    <property type="match status" value="1"/>
</dbReference>
<dbReference type="InterPro" id="IPR023198">
    <property type="entry name" value="PGP-like_dom2"/>
</dbReference>
<evidence type="ECO:0000313" key="6">
    <source>
        <dbReference type="Proteomes" id="UP000242881"/>
    </source>
</evidence>
<comment type="pathway">
    <text evidence="2">Organic acid metabolism; glycolate biosynthesis; glycolate from 2-phosphoglycolate: step 1/1.</text>
</comment>
<dbReference type="AlphaFoldDB" id="A0A2J6WS57"/>
<dbReference type="InterPro" id="IPR006439">
    <property type="entry name" value="HAD-SF_hydro_IA"/>
</dbReference>
<protein>
    <recommendedName>
        <fullName evidence="4">phosphoglycolate phosphatase</fullName>
        <ecNumber evidence="4">3.1.3.18</ecNumber>
    </recommendedName>
</protein>
<dbReference type="SFLD" id="SFLDS00003">
    <property type="entry name" value="Haloacid_Dehalogenase"/>
    <property type="match status" value="1"/>
</dbReference>
<dbReference type="EMBL" id="PNIN01000001">
    <property type="protein sequence ID" value="PMP73085.1"/>
    <property type="molecule type" value="Genomic_DNA"/>
</dbReference>
<evidence type="ECO:0000256" key="1">
    <source>
        <dbReference type="ARBA" id="ARBA00000830"/>
    </source>
</evidence>
<dbReference type="Proteomes" id="UP000242881">
    <property type="component" value="Unassembled WGS sequence"/>
</dbReference>
<dbReference type="InterPro" id="IPR041492">
    <property type="entry name" value="HAD_2"/>
</dbReference>
<accession>A0A2J6WS57</accession>
<dbReference type="Gene3D" id="3.40.50.1000">
    <property type="entry name" value="HAD superfamily/HAD-like"/>
    <property type="match status" value="1"/>
</dbReference>
<proteinExistence type="inferred from homology"/>
<evidence type="ECO:0000256" key="4">
    <source>
        <dbReference type="ARBA" id="ARBA00013078"/>
    </source>
</evidence>
<dbReference type="PANTHER" id="PTHR43434:SF1">
    <property type="entry name" value="PHOSPHOGLYCOLATE PHOSPHATASE"/>
    <property type="match status" value="1"/>
</dbReference>
<organism evidence="5 6">
    <name type="scientific">Calditerrivibrio nitroreducens</name>
    <dbReference type="NCBI Taxonomy" id="477976"/>
    <lineage>
        <taxon>Bacteria</taxon>
        <taxon>Pseudomonadati</taxon>
        <taxon>Deferribacterota</taxon>
        <taxon>Deferribacteres</taxon>
        <taxon>Deferribacterales</taxon>
        <taxon>Calditerrivibrionaceae</taxon>
    </lineage>
</organism>
<dbReference type="PRINTS" id="PR00413">
    <property type="entry name" value="HADHALOGNASE"/>
</dbReference>
<dbReference type="EC" id="3.1.3.18" evidence="4"/>
<comment type="caution">
    <text evidence="5">The sequence shown here is derived from an EMBL/GenBank/DDBJ whole genome shotgun (WGS) entry which is preliminary data.</text>
</comment>
<dbReference type="InterPro" id="IPR023214">
    <property type="entry name" value="HAD_sf"/>
</dbReference>
<dbReference type="Pfam" id="PF13419">
    <property type="entry name" value="HAD_2"/>
    <property type="match status" value="1"/>
</dbReference>